<reference evidence="9 10" key="1">
    <citation type="submission" date="2018-08" db="EMBL/GenBank/DDBJ databases">
        <title>Lactobacillus suantsai sp. nov., isolated from traditional fermented suan-tsai in Taiwan.</title>
        <authorList>
            <person name="Huang C.-H."/>
        </authorList>
    </citation>
    <scope>NUCLEOTIDE SEQUENCE [LARGE SCALE GENOMIC DNA]</scope>
    <source>
        <strain evidence="9 10">BCRC 12945</strain>
    </source>
</reference>
<evidence type="ECO:0000256" key="6">
    <source>
        <dbReference type="SAM" id="Phobius"/>
    </source>
</evidence>
<dbReference type="RefSeq" id="WP_129033168.1">
    <property type="nucleotide sequence ID" value="NZ_QXIL01000025.1"/>
</dbReference>
<comment type="caution">
    <text evidence="9">The sequence shown here is derived from an EMBL/GenBank/DDBJ whole genome shotgun (WGS) entry which is preliminary data.</text>
</comment>
<dbReference type="PANTHER" id="PTHR24421">
    <property type="entry name" value="NITRATE/NITRITE SENSOR PROTEIN NARX-RELATED"/>
    <property type="match status" value="1"/>
</dbReference>
<dbReference type="EMBL" id="QXIL01000025">
    <property type="protein sequence ID" value="RXI76805.1"/>
    <property type="molecule type" value="Genomic_DNA"/>
</dbReference>
<evidence type="ECO:0000256" key="3">
    <source>
        <dbReference type="ARBA" id="ARBA00022679"/>
    </source>
</evidence>
<keyword evidence="6" id="KW-0812">Transmembrane</keyword>
<evidence type="ECO:0000313" key="10">
    <source>
        <dbReference type="Proteomes" id="UP000290602"/>
    </source>
</evidence>
<organism evidence="9 10">
    <name type="scientific">Levilactobacillus suantsaii</name>
    <dbReference type="NCBI Taxonomy" id="2292255"/>
    <lineage>
        <taxon>Bacteria</taxon>
        <taxon>Bacillati</taxon>
        <taxon>Bacillota</taxon>
        <taxon>Bacilli</taxon>
        <taxon>Lactobacillales</taxon>
        <taxon>Lactobacillaceae</taxon>
        <taxon>Levilactobacillus</taxon>
    </lineage>
</organism>
<proteinExistence type="predicted"/>
<dbReference type="Pfam" id="PF07730">
    <property type="entry name" value="HisKA_3"/>
    <property type="match status" value="1"/>
</dbReference>
<feature type="transmembrane region" description="Helical" evidence="6">
    <location>
        <begin position="40"/>
        <end position="59"/>
    </location>
</feature>
<evidence type="ECO:0000256" key="1">
    <source>
        <dbReference type="ARBA" id="ARBA00000085"/>
    </source>
</evidence>
<dbReference type="EC" id="2.7.13.3" evidence="2"/>
<comment type="catalytic activity">
    <reaction evidence="1">
        <text>ATP + protein L-histidine = ADP + protein N-phospho-L-histidine.</text>
        <dbReference type="EC" id="2.7.13.3"/>
    </reaction>
</comment>
<keyword evidence="3" id="KW-0808">Transferase</keyword>
<feature type="domain" description="Signal transduction histidine kinase subgroup 3 dimerisation and phosphoacceptor" evidence="8">
    <location>
        <begin position="180"/>
        <end position="245"/>
    </location>
</feature>
<dbReference type="CDD" id="cd16917">
    <property type="entry name" value="HATPase_UhpB-NarQ-NarX-like"/>
    <property type="match status" value="1"/>
</dbReference>
<dbReference type="GO" id="GO:0000155">
    <property type="term" value="F:phosphorelay sensor kinase activity"/>
    <property type="evidence" value="ECO:0007669"/>
    <property type="project" value="InterPro"/>
</dbReference>
<dbReference type="InterPro" id="IPR011712">
    <property type="entry name" value="Sig_transdc_His_kin_sub3_dim/P"/>
</dbReference>
<feature type="transmembrane region" description="Helical" evidence="6">
    <location>
        <begin position="142"/>
        <end position="160"/>
    </location>
</feature>
<dbReference type="Proteomes" id="UP000290602">
    <property type="component" value="Unassembled WGS sequence"/>
</dbReference>
<dbReference type="PANTHER" id="PTHR24421:SF63">
    <property type="entry name" value="SENSOR HISTIDINE KINASE DESK"/>
    <property type="match status" value="1"/>
</dbReference>
<feature type="transmembrane region" description="Helical" evidence="6">
    <location>
        <begin position="15"/>
        <end position="33"/>
    </location>
</feature>
<feature type="transmembrane region" description="Helical" evidence="6">
    <location>
        <begin position="71"/>
        <end position="92"/>
    </location>
</feature>
<name>A0A4Q0VGC9_9LACO</name>
<dbReference type="OrthoDB" id="9797605at2"/>
<evidence type="ECO:0000256" key="4">
    <source>
        <dbReference type="ARBA" id="ARBA00022777"/>
    </source>
</evidence>
<dbReference type="AlphaFoldDB" id="A0A4Q0VGC9"/>
<evidence type="ECO:0000259" key="8">
    <source>
        <dbReference type="Pfam" id="PF07730"/>
    </source>
</evidence>
<keyword evidence="10" id="KW-1185">Reference proteome</keyword>
<accession>A0A4Q0VGC9</accession>
<evidence type="ECO:0000256" key="5">
    <source>
        <dbReference type="ARBA" id="ARBA00023012"/>
    </source>
</evidence>
<gene>
    <name evidence="9" type="ORF">DXH47_09945</name>
</gene>
<evidence type="ECO:0000256" key="2">
    <source>
        <dbReference type="ARBA" id="ARBA00012438"/>
    </source>
</evidence>
<feature type="domain" description="Histidine kinase/HSP90-like ATPase" evidence="7">
    <location>
        <begin position="283"/>
        <end position="368"/>
    </location>
</feature>
<dbReference type="InterPro" id="IPR050482">
    <property type="entry name" value="Sensor_HK_TwoCompSys"/>
</dbReference>
<dbReference type="Gene3D" id="3.30.565.10">
    <property type="entry name" value="Histidine kinase-like ATPase, C-terminal domain"/>
    <property type="match status" value="1"/>
</dbReference>
<dbReference type="InterPro" id="IPR036890">
    <property type="entry name" value="HATPase_C_sf"/>
</dbReference>
<dbReference type="Gene3D" id="1.20.5.1930">
    <property type="match status" value="1"/>
</dbReference>
<protein>
    <recommendedName>
        <fullName evidence="2">histidine kinase</fullName>
        <ecNumber evidence="2">2.7.13.3</ecNumber>
    </recommendedName>
</protein>
<dbReference type="GO" id="GO:0046983">
    <property type="term" value="F:protein dimerization activity"/>
    <property type="evidence" value="ECO:0007669"/>
    <property type="project" value="InterPro"/>
</dbReference>
<dbReference type="Pfam" id="PF02518">
    <property type="entry name" value="HATPase_c"/>
    <property type="match status" value="1"/>
</dbReference>
<keyword evidence="4 9" id="KW-0418">Kinase</keyword>
<sequence length="370" mass="41461">MSKASWSSKVTRLNWANYVWLLYLPYTVIQFLPARRLTDWVWLGLVGVFLGLYSLVAEVKRWRKVTMPLELGVAGVFSLFAANNYLIIFPGWQIFSILSRWPKPYFYGYAGGYYALLLGGLLRDGLVAPDLLTWQHGELMGLLFPLCSPVMAYAFSRSIVTRRQLAQTNRRLETIIQRNERERIARDLHDTLGQSFSMITIKAELAKKLLTRAPEEVPAELDDIAQTSRENLQLVRAIVNGLHQNSLSDVLLTQSHNLATAHVQLQTSGETAATKWPTPIQGRFSAVLREALTNVIRHAQANSVQVTFTTNSTTYRVVIQDDGRGGTLHRDGANGIAGMRARMIDAHGTFAITADRHGTQVALSLPKEKL</sequence>
<dbReference type="GO" id="GO:0016020">
    <property type="term" value="C:membrane"/>
    <property type="evidence" value="ECO:0007669"/>
    <property type="project" value="InterPro"/>
</dbReference>
<feature type="transmembrane region" description="Helical" evidence="6">
    <location>
        <begin position="104"/>
        <end position="122"/>
    </location>
</feature>
<dbReference type="InterPro" id="IPR003594">
    <property type="entry name" value="HATPase_dom"/>
</dbReference>
<evidence type="ECO:0000259" key="7">
    <source>
        <dbReference type="Pfam" id="PF02518"/>
    </source>
</evidence>
<keyword evidence="6" id="KW-0472">Membrane</keyword>
<dbReference type="SUPFAM" id="SSF55874">
    <property type="entry name" value="ATPase domain of HSP90 chaperone/DNA topoisomerase II/histidine kinase"/>
    <property type="match status" value="1"/>
</dbReference>
<evidence type="ECO:0000313" key="9">
    <source>
        <dbReference type="EMBL" id="RXI76805.1"/>
    </source>
</evidence>
<keyword evidence="6" id="KW-1133">Transmembrane helix</keyword>
<keyword evidence="5" id="KW-0902">Two-component regulatory system</keyword>